<dbReference type="PROSITE" id="PS00211">
    <property type="entry name" value="ABC_TRANSPORTER_1"/>
    <property type="match status" value="1"/>
</dbReference>
<feature type="domain" description="ABC transmembrane type-1" evidence="11">
    <location>
        <begin position="16"/>
        <end position="298"/>
    </location>
</feature>
<evidence type="ECO:0000256" key="3">
    <source>
        <dbReference type="ARBA" id="ARBA00022475"/>
    </source>
</evidence>
<evidence type="ECO:0000256" key="2">
    <source>
        <dbReference type="ARBA" id="ARBA00022448"/>
    </source>
</evidence>
<dbReference type="Proteomes" id="UP000230790">
    <property type="component" value="Unassembled WGS sequence"/>
</dbReference>
<evidence type="ECO:0000256" key="9">
    <source>
        <dbReference type="SAM" id="Phobius"/>
    </source>
</evidence>
<dbReference type="PANTHER" id="PTHR43394:SF1">
    <property type="entry name" value="ATP-BINDING CASSETTE SUB-FAMILY B MEMBER 10, MITOCHONDRIAL"/>
    <property type="match status" value="1"/>
</dbReference>
<dbReference type="FunFam" id="3.40.50.300:FF:000221">
    <property type="entry name" value="Multidrug ABC transporter ATP-binding protein"/>
    <property type="match status" value="1"/>
</dbReference>
<dbReference type="InterPro" id="IPR003593">
    <property type="entry name" value="AAA+_ATPase"/>
</dbReference>
<evidence type="ECO:0000256" key="8">
    <source>
        <dbReference type="ARBA" id="ARBA00023136"/>
    </source>
</evidence>
<comment type="caution">
    <text evidence="12">The sequence shown here is derived from an EMBL/GenBank/DDBJ whole genome shotgun (WGS) entry which is preliminary data.</text>
</comment>
<dbReference type="EMBL" id="PGTN01000011">
    <property type="protein sequence ID" value="PJF48548.1"/>
    <property type="molecule type" value="Genomic_DNA"/>
</dbReference>
<keyword evidence="4 9" id="KW-0812">Transmembrane</keyword>
<sequence>MLRLLAFLKPHRKLVIALVLVNFFLSAMLTVAPLVIKAIVDDVIGAQRLELLLPYLALLLLVTGARAAATYFYSYGQNKLGQLVMTDVRAALYRKLLVLPYSFYDKEQTGRLMSRVSSDVESTRIFLSQILVESLNHAMTIVLATVALFEQSVILALLAAGPMVASGLAMYAAHRRLSEPWALQHQRFAKMSATLQDSLAGVKVVKAFAQEAQEEHKFMATVAEVRAGSLRINDLWNRRWAVIGSIGRFMQLLMIGVGGYMVMAGSLSLGALVAAISLSLLLLGAVNALGTQLNAFSQTATASVRIFELLDEPVTIRSPARPQRLSGELRGEIEFEQVSFRYPTSRANTLRDINLRIPAGSSLAVVGATGSGKSTLVHLIGRFYDPTAGRVLVDGHDVRTLDLADLRRQIGMVAQDALLFSASIAENIAFGRPDAPREAIERAAKLAQAHDFIVQLPDGYDTKIGERGIGLSGGQRQRIAIARAILLDPRILILDDSMSAVDAETEKLLQAAIRTVMRGRTTILIAHRLSTVEQADRIIVLREGRIVEQGTHAELARSSGYYRHVLEMQRMSAAETMSETLPTAPQTVGIC</sequence>
<dbReference type="Pfam" id="PF00664">
    <property type="entry name" value="ABC_membrane"/>
    <property type="match status" value="1"/>
</dbReference>
<evidence type="ECO:0000256" key="1">
    <source>
        <dbReference type="ARBA" id="ARBA00004651"/>
    </source>
</evidence>
<evidence type="ECO:0000313" key="13">
    <source>
        <dbReference type="Proteomes" id="UP000230790"/>
    </source>
</evidence>
<dbReference type="InterPro" id="IPR017871">
    <property type="entry name" value="ABC_transporter-like_CS"/>
</dbReference>
<dbReference type="InterPro" id="IPR011527">
    <property type="entry name" value="ABC1_TM_dom"/>
</dbReference>
<evidence type="ECO:0000256" key="5">
    <source>
        <dbReference type="ARBA" id="ARBA00022741"/>
    </source>
</evidence>
<dbReference type="AlphaFoldDB" id="A0A2M8QFL0"/>
<keyword evidence="6 12" id="KW-0067">ATP-binding</keyword>
<dbReference type="GO" id="GO:0005886">
    <property type="term" value="C:plasma membrane"/>
    <property type="evidence" value="ECO:0007669"/>
    <property type="project" value="UniProtKB-SubCell"/>
</dbReference>
<keyword evidence="5" id="KW-0547">Nucleotide-binding</keyword>
<organism evidence="12 13">
    <name type="scientific">Candidatus Thermofonsia Clade 3 bacterium</name>
    <dbReference type="NCBI Taxonomy" id="2364212"/>
    <lineage>
        <taxon>Bacteria</taxon>
        <taxon>Bacillati</taxon>
        <taxon>Chloroflexota</taxon>
        <taxon>Candidatus Thermofontia</taxon>
        <taxon>Candidatus Thermofonsia Clade 3</taxon>
    </lineage>
</organism>
<dbReference type="Gene3D" id="3.40.50.300">
    <property type="entry name" value="P-loop containing nucleotide triphosphate hydrolases"/>
    <property type="match status" value="1"/>
</dbReference>
<keyword evidence="7 9" id="KW-1133">Transmembrane helix</keyword>
<dbReference type="PROSITE" id="PS50893">
    <property type="entry name" value="ABC_TRANSPORTER_2"/>
    <property type="match status" value="1"/>
</dbReference>
<comment type="subcellular location">
    <subcellularLocation>
        <location evidence="1">Cell membrane</location>
        <topology evidence="1">Multi-pass membrane protein</topology>
    </subcellularLocation>
</comment>
<dbReference type="InterPro" id="IPR027417">
    <property type="entry name" value="P-loop_NTPase"/>
</dbReference>
<dbReference type="Gene3D" id="1.20.1560.10">
    <property type="entry name" value="ABC transporter type 1, transmembrane domain"/>
    <property type="match status" value="1"/>
</dbReference>
<protein>
    <submittedName>
        <fullName evidence="12">Multidrug ABC transporter ATP-binding protein</fullName>
    </submittedName>
</protein>
<feature type="transmembrane region" description="Helical" evidence="9">
    <location>
        <begin position="153"/>
        <end position="173"/>
    </location>
</feature>
<feature type="transmembrane region" description="Helical" evidence="9">
    <location>
        <begin position="52"/>
        <end position="73"/>
    </location>
</feature>
<feature type="transmembrane region" description="Helical" evidence="9">
    <location>
        <begin position="14"/>
        <end position="40"/>
    </location>
</feature>
<dbReference type="GO" id="GO:0015421">
    <property type="term" value="F:ABC-type oligopeptide transporter activity"/>
    <property type="evidence" value="ECO:0007669"/>
    <property type="project" value="TreeGrafter"/>
</dbReference>
<dbReference type="SUPFAM" id="SSF52540">
    <property type="entry name" value="P-loop containing nucleoside triphosphate hydrolases"/>
    <property type="match status" value="1"/>
</dbReference>
<feature type="domain" description="ABC transporter" evidence="10">
    <location>
        <begin position="333"/>
        <end position="568"/>
    </location>
</feature>
<feature type="transmembrane region" description="Helical" evidence="9">
    <location>
        <begin position="240"/>
        <end position="263"/>
    </location>
</feature>
<dbReference type="InterPro" id="IPR036640">
    <property type="entry name" value="ABC1_TM_sf"/>
</dbReference>
<dbReference type="GO" id="GO:0016887">
    <property type="term" value="F:ATP hydrolysis activity"/>
    <property type="evidence" value="ECO:0007669"/>
    <property type="project" value="InterPro"/>
</dbReference>
<dbReference type="SUPFAM" id="SSF90123">
    <property type="entry name" value="ABC transporter transmembrane region"/>
    <property type="match status" value="1"/>
</dbReference>
<keyword evidence="3" id="KW-1003">Cell membrane</keyword>
<dbReference type="InterPro" id="IPR003439">
    <property type="entry name" value="ABC_transporter-like_ATP-bd"/>
</dbReference>
<evidence type="ECO:0000256" key="6">
    <source>
        <dbReference type="ARBA" id="ARBA00022840"/>
    </source>
</evidence>
<name>A0A2M8QFL0_9CHLR</name>
<dbReference type="Pfam" id="PF00005">
    <property type="entry name" value="ABC_tran"/>
    <property type="match status" value="1"/>
</dbReference>
<reference evidence="12 13" key="1">
    <citation type="submission" date="2017-11" db="EMBL/GenBank/DDBJ databases">
        <title>Evolution of Phototrophy in the Chloroflexi Phylum Driven by Horizontal Gene Transfer.</title>
        <authorList>
            <person name="Ward L.M."/>
            <person name="Hemp J."/>
            <person name="Shih P.M."/>
            <person name="Mcglynn S.E."/>
            <person name="Fischer W."/>
        </authorList>
    </citation>
    <scope>NUCLEOTIDE SEQUENCE [LARGE SCALE GENOMIC DNA]</scope>
    <source>
        <strain evidence="12">JP3_7</strain>
    </source>
</reference>
<gene>
    <name evidence="12" type="ORF">CUN48_02775</name>
</gene>
<keyword evidence="8 9" id="KW-0472">Membrane</keyword>
<evidence type="ECO:0000256" key="7">
    <source>
        <dbReference type="ARBA" id="ARBA00022989"/>
    </source>
</evidence>
<dbReference type="SMART" id="SM00382">
    <property type="entry name" value="AAA"/>
    <property type="match status" value="1"/>
</dbReference>
<accession>A0A2M8QFL0</accession>
<dbReference type="PROSITE" id="PS50929">
    <property type="entry name" value="ABC_TM1F"/>
    <property type="match status" value="1"/>
</dbReference>
<dbReference type="InterPro" id="IPR039421">
    <property type="entry name" value="Type_1_exporter"/>
</dbReference>
<keyword evidence="2" id="KW-0813">Transport</keyword>
<dbReference type="PANTHER" id="PTHR43394">
    <property type="entry name" value="ATP-DEPENDENT PERMEASE MDL1, MITOCHONDRIAL"/>
    <property type="match status" value="1"/>
</dbReference>
<evidence type="ECO:0000256" key="4">
    <source>
        <dbReference type="ARBA" id="ARBA00022692"/>
    </source>
</evidence>
<feature type="transmembrane region" description="Helical" evidence="9">
    <location>
        <begin position="269"/>
        <end position="289"/>
    </location>
</feature>
<dbReference type="GO" id="GO:0005524">
    <property type="term" value="F:ATP binding"/>
    <property type="evidence" value="ECO:0007669"/>
    <property type="project" value="UniProtKB-KW"/>
</dbReference>
<evidence type="ECO:0000259" key="11">
    <source>
        <dbReference type="PROSITE" id="PS50929"/>
    </source>
</evidence>
<evidence type="ECO:0000259" key="10">
    <source>
        <dbReference type="PROSITE" id="PS50893"/>
    </source>
</evidence>
<proteinExistence type="predicted"/>
<evidence type="ECO:0000313" key="12">
    <source>
        <dbReference type="EMBL" id="PJF48548.1"/>
    </source>
</evidence>